<evidence type="ECO:0000313" key="2">
    <source>
        <dbReference type="Proteomes" id="UP000554482"/>
    </source>
</evidence>
<dbReference type="AlphaFoldDB" id="A0A7J6WB08"/>
<comment type="caution">
    <text evidence="1">The sequence shown here is derived from an EMBL/GenBank/DDBJ whole genome shotgun (WGS) entry which is preliminary data.</text>
</comment>
<dbReference type="Proteomes" id="UP000554482">
    <property type="component" value="Unassembled WGS sequence"/>
</dbReference>
<sequence>GLFDSLCFEIHWNLQFCLPDSAIRPSDCSFSNGNDVEEGKEEEKVVASVIKVAPGVMELVEVAWKLDKLKWLLAKNPYLLFDCRTLYTIRKC</sequence>
<accession>A0A7J6WB08</accession>
<evidence type="ECO:0000313" key="1">
    <source>
        <dbReference type="EMBL" id="KAF5194153.1"/>
    </source>
</evidence>
<reference evidence="1 2" key="1">
    <citation type="submission" date="2020-06" db="EMBL/GenBank/DDBJ databases">
        <title>Transcriptomic and genomic resources for Thalictrum thalictroides and T. hernandezii: Facilitating candidate gene discovery in an emerging model plant lineage.</title>
        <authorList>
            <person name="Arias T."/>
            <person name="Riano-Pachon D.M."/>
            <person name="Di Stilio V.S."/>
        </authorList>
    </citation>
    <scope>NUCLEOTIDE SEQUENCE [LARGE SCALE GENOMIC DNA]</scope>
    <source>
        <strain evidence="2">cv. WT478/WT964</strain>
        <tissue evidence="1">Leaves</tissue>
    </source>
</reference>
<organism evidence="1 2">
    <name type="scientific">Thalictrum thalictroides</name>
    <name type="common">Rue-anemone</name>
    <name type="synonym">Anemone thalictroides</name>
    <dbReference type="NCBI Taxonomy" id="46969"/>
    <lineage>
        <taxon>Eukaryota</taxon>
        <taxon>Viridiplantae</taxon>
        <taxon>Streptophyta</taxon>
        <taxon>Embryophyta</taxon>
        <taxon>Tracheophyta</taxon>
        <taxon>Spermatophyta</taxon>
        <taxon>Magnoliopsida</taxon>
        <taxon>Ranunculales</taxon>
        <taxon>Ranunculaceae</taxon>
        <taxon>Thalictroideae</taxon>
        <taxon>Thalictrum</taxon>
    </lineage>
</organism>
<dbReference type="OrthoDB" id="5199543at2759"/>
<proteinExistence type="predicted"/>
<dbReference type="EMBL" id="JABWDY010019109">
    <property type="protein sequence ID" value="KAF5194153.1"/>
    <property type="molecule type" value="Genomic_DNA"/>
</dbReference>
<gene>
    <name evidence="1" type="ORF">FRX31_016260</name>
</gene>
<name>A0A7J6WB08_THATH</name>
<keyword evidence="2" id="KW-1185">Reference proteome</keyword>
<feature type="non-terminal residue" evidence="1">
    <location>
        <position position="1"/>
    </location>
</feature>
<protein>
    <submittedName>
        <fullName evidence="1">Uncharacterized protein</fullName>
    </submittedName>
</protein>